<dbReference type="Gene3D" id="2.40.70.10">
    <property type="entry name" value="Acid Proteases"/>
    <property type="match status" value="1"/>
</dbReference>
<dbReference type="PANTHER" id="PTHR33067">
    <property type="entry name" value="RNA-DIRECTED DNA POLYMERASE-RELATED"/>
    <property type="match status" value="1"/>
</dbReference>
<comment type="caution">
    <text evidence="1">The sequence shown here is derived from an EMBL/GenBank/DDBJ whole genome shotgun (WGS) entry which is preliminary data.</text>
</comment>
<evidence type="ECO:0008006" key="2">
    <source>
        <dbReference type="Google" id="ProtNLM"/>
    </source>
</evidence>
<accession>A0AAW2WF26</accession>
<proteinExistence type="predicted"/>
<dbReference type="PANTHER" id="PTHR33067:SF9">
    <property type="entry name" value="RNA-DIRECTED DNA POLYMERASE"/>
    <property type="match status" value="1"/>
</dbReference>
<dbReference type="InterPro" id="IPR021109">
    <property type="entry name" value="Peptidase_aspartic_dom_sf"/>
</dbReference>
<dbReference type="AlphaFoldDB" id="A0AAW2WF26"/>
<name>A0AAW2WF26_9LAMI</name>
<organism evidence="1">
    <name type="scientific">Sesamum latifolium</name>
    <dbReference type="NCBI Taxonomy" id="2727402"/>
    <lineage>
        <taxon>Eukaryota</taxon>
        <taxon>Viridiplantae</taxon>
        <taxon>Streptophyta</taxon>
        <taxon>Embryophyta</taxon>
        <taxon>Tracheophyta</taxon>
        <taxon>Spermatophyta</taxon>
        <taxon>Magnoliopsida</taxon>
        <taxon>eudicotyledons</taxon>
        <taxon>Gunneridae</taxon>
        <taxon>Pentapetalae</taxon>
        <taxon>asterids</taxon>
        <taxon>lamiids</taxon>
        <taxon>Lamiales</taxon>
        <taxon>Pedaliaceae</taxon>
        <taxon>Sesamum</taxon>
    </lineage>
</organism>
<protein>
    <recommendedName>
        <fullName evidence="2">Gag-asp_proteas domain-containing protein</fullName>
    </recommendedName>
</protein>
<gene>
    <name evidence="1" type="ORF">Slati_2484800</name>
</gene>
<sequence>MPSSAKFLKEVLSTKRKWEGGEMVKLNEEYSAILQNNLPPKLNDPGSFSIPCTIGNIDFDKVLCDLGTSVNMMPYSIFEKLEMHELTVRIGDLEANGIGLHVI</sequence>
<reference evidence="1" key="2">
    <citation type="journal article" date="2024" name="Plant">
        <title>Genomic evolution and insights into agronomic trait innovations of Sesamum species.</title>
        <authorList>
            <person name="Miao H."/>
            <person name="Wang L."/>
            <person name="Qu L."/>
            <person name="Liu H."/>
            <person name="Sun Y."/>
            <person name="Le M."/>
            <person name="Wang Q."/>
            <person name="Wei S."/>
            <person name="Zheng Y."/>
            <person name="Lin W."/>
            <person name="Duan Y."/>
            <person name="Cao H."/>
            <person name="Xiong S."/>
            <person name="Wang X."/>
            <person name="Wei L."/>
            <person name="Li C."/>
            <person name="Ma Q."/>
            <person name="Ju M."/>
            <person name="Zhao R."/>
            <person name="Li G."/>
            <person name="Mu C."/>
            <person name="Tian Q."/>
            <person name="Mei H."/>
            <person name="Zhang T."/>
            <person name="Gao T."/>
            <person name="Zhang H."/>
        </authorList>
    </citation>
    <scope>NUCLEOTIDE SEQUENCE</scope>
    <source>
        <strain evidence="1">KEN1</strain>
    </source>
</reference>
<dbReference type="EMBL" id="JACGWN010000008">
    <property type="protein sequence ID" value="KAL0440018.1"/>
    <property type="molecule type" value="Genomic_DNA"/>
</dbReference>
<reference evidence="1" key="1">
    <citation type="submission" date="2020-06" db="EMBL/GenBank/DDBJ databases">
        <authorList>
            <person name="Li T."/>
            <person name="Hu X."/>
            <person name="Zhang T."/>
            <person name="Song X."/>
            <person name="Zhang H."/>
            <person name="Dai N."/>
            <person name="Sheng W."/>
            <person name="Hou X."/>
            <person name="Wei L."/>
        </authorList>
    </citation>
    <scope>NUCLEOTIDE SEQUENCE</scope>
    <source>
        <strain evidence="1">KEN1</strain>
        <tissue evidence="1">Leaf</tissue>
    </source>
</reference>
<evidence type="ECO:0000313" key="1">
    <source>
        <dbReference type="EMBL" id="KAL0440018.1"/>
    </source>
</evidence>